<evidence type="ECO:0000313" key="3">
    <source>
        <dbReference type="Proteomes" id="UP001049200"/>
    </source>
</evidence>
<reference evidence="2" key="1">
    <citation type="submission" date="2021-06" db="EMBL/GenBank/DDBJ databases">
        <title>Updating the genus Pseudomonas: Description of 43 new species and partition of the Pseudomonas putida group.</title>
        <authorList>
            <person name="Girard L."/>
            <person name="Lood C."/>
            <person name="Vandamme P."/>
            <person name="Rokni-Zadeh H."/>
            <person name="Van Noort V."/>
            <person name="Hofte M."/>
            <person name="Lavigne R."/>
            <person name="De Mot R."/>
        </authorList>
    </citation>
    <scope>NUCLEOTIDE SEQUENCE</scope>
    <source>
        <strain evidence="2">SWRI74</strain>
    </source>
</reference>
<accession>A0ABS6QLA1</accession>
<dbReference type="Proteomes" id="UP001049200">
    <property type="component" value="Unassembled WGS sequence"/>
</dbReference>
<dbReference type="EMBL" id="JAHSTU010000001">
    <property type="protein sequence ID" value="MBV4519695.1"/>
    <property type="molecule type" value="Genomic_DNA"/>
</dbReference>
<comment type="caution">
    <text evidence="2">The sequence shown here is derived from an EMBL/GenBank/DDBJ whole genome shotgun (WGS) entry which is preliminary data.</text>
</comment>
<gene>
    <name evidence="2" type="ORF">KVG88_06435</name>
</gene>
<sequence>MHIFNRVDDENRPAQKATNPAGTGLIKSSCATRTTHLVEVFIMAHVNRSEQAQRLMVINYPLIRTRDDLSFTARDVQGRMVNWPRNNPGVAADWEKGMYFFDQEVSALAAFDETEAFHAIQFAIMGMGGRYTNLEIGFAERVAAAAVVGLHAMRDGASEFVPVDREDS</sequence>
<protein>
    <submittedName>
        <fullName evidence="2">Uncharacterized protein</fullName>
    </submittedName>
</protein>
<proteinExistence type="predicted"/>
<feature type="region of interest" description="Disordered" evidence="1">
    <location>
        <begin position="1"/>
        <end position="23"/>
    </location>
</feature>
<dbReference type="RefSeq" id="WP_217870794.1">
    <property type="nucleotide sequence ID" value="NZ_JAHSTU010000001.1"/>
</dbReference>
<evidence type="ECO:0000313" key="2">
    <source>
        <dbReference type="EMBL" id="MBV4519695.1"/>
    </source>
</evidence>
<keyword evidence="3" id="KW-1185">Reference proteome</keyword>
<feature type="compositionally biased region" description="Basic and acidic residues" evidence="1">
    <location>
        <begin position="1"/>
        <end position="13"/>
    </location>
</feature>
<name>A0ABS6QLA1_9PSED</name>
<organism evidence="2 3">
    <name type="scientific">Pseudomonas azerbaijanoccidentalis</name>
    <dbReference type="NCBI Taxonomy" id="2842347"/>
    <lineage>
        <taxon>Bacteria</taxon>
        <taxon>Pseudomonadati</taxon>
        <taxon>Pseudomonadota</taxon>
        <taxon>Gammaproteobacteria</taxon>
        <taxon>Pseudomonadales</taxon>
        <taxon>Pseudomonadaceae</taxon>
        <taxon>Pseudomonas</taxon>
    </lineage>
</organism>
<evidence type="ECO:0000256" key="1">
    <source>
        <dbReference type="SAM" id="MobiDB-lite"/>
    </source>
</evidence>